<evidence type="ECO:0000313" key="1">
    <source>
        <dbReference type="EMBL" id="KFI61120.1"/>
    </source>
</evidence>
<dbReference type="InterPro" id="IPR036412">
    <property type="entry name" value="HAD-like_sf"/>
</dbReference>
<dbReference type="EMBL" id="JGYX01000002">
    <property type="protein sequence ID" value="KFI61120.1"/>
    <property type="molecule type" value="Genomic_DNA"/>
</dbReference>
<dbReference type="SUPFAM" id="SSF56784">
    <property type="entry name" value="HAD-like"/>
    <property type="match status" value="1"/>
</dbReference>
<gene>
    <name evidence="1" type="ORF">BIGA_0548</name>
</gene>
<protein>
    <recommendedName>
        <fullName evidence="3">HAD family hydrolase</fullName>
    </recommendedName>
</protein>
<organism evidence="1 2">
    <name type="scientific">Bifidobacterium pullorum subsp. gallinarum</name>
    <dbReference type="NCBI Taxonomy" id="78344"/>
    <lineage>
        <taxon>Bacteria</taxon>
        <taxon>Bacillati</taxon>
        <taxon>Actinomycetota</taxon>
        <taxon>Actinomycetes</taxon>
        <taxon>Bifidobacteriales</taxon>
        <taxon>Bifidobacteriaceae</taxon>
        <taxon>Bifidobacterium</taxon>
    </lineage>
</organism>
<proteinExistence type="predicted"/>
<evidence type="ECO:0000313" key="2">
    <source>
        <dbReference type="Proteomes" id="UP000029046"/>
    </source>
</evidence>
<dbReference type="OrthoDB" id="9794212at2"/>
<dbReference type="InterPro" id="IPR023214">
    <property type="entry name" value="HAD_sf"/>
</dbReference>
<reference evidence="1 2" key="1">
    <citation type="submission" date="2014-03" db="EMBL/GenBank/DDBJ databases">
        <title>Genomics of Bifidobacteria.</title>
        <authorList>
            <person name="Ventura M."/>
            <person name="Milani C."/>
            <person name="Lugli G.A."/>
        </authorList>
    </citation>
    <scope>NUCLEOTIDE SEQUENCE [LARGE SCALE GENOMIC DNA]</scope>
    <source>
        <strain evidence="1 2">LMG 11586</strain>
    </source>
</reference>
<dbReference type="eggNOG" id="COG0560">
    <property type="taxonomic scope" value="Bacteria"/>
</dbReference>
<comment type="caution">
    <text evidence="1">The sequence shown here is derived from an EMBL/GenBank/DDBJ whole genome shotgun (WGS) entry which is preliminary data.</text>
</comment>
<accession>A0A087AQS0</accession>
<dbReference type="Proteomes" id="UP000029046">
    <property type="component" value="Unassembled WGS sequence"/>
</dbReference>
<sequence length="218" mass="24954">MRVFDFDGTIYKGESLFDLYLFSVRYEPRVLKYIAPVAQCGIRYKTGHAELQTMERKLGRVIHRYLQDIDASKRVARLCGSNPSPTVPSKRGGDPVAASHAGLNALSEAFWNRKFHKIKAWYQPQPDDVIVTASFDLTVGEACRRLGIRHLIASTIDPETLEISHLNFRTNKAKRFREIYGPDAVIDEFYTDSYHDQSMIDLARTAYLVKGNRLIRIK</sequence>
<dbReference type="AlphaFoldDB" id="A0A087AQS0"/>
<dbReference type="Gene3D" id="3.40.50.1000">
    <property type="entry name" value="HAD superfamily/HAD-like"/>
    <property type="match status" value="1"/>
</dbReference>
<evidence type="ECO:0008006" key="3">
    <source>
        <dbReference type="Google" id="ProtNLM"/>
    </source>
</evidence>
<dbReference type="RefSeq" id="WP_033506112.1">
    <property type="nucleotide sequence ID" value="NZ_JGYX01000002.1"/>
</dbReference>
<name>A0A087AQS0_9BIFI</name>
<keyword evidence="2" id="KW-1185">Reference proteome</keyword>
<dbReference type="Pfam" id="PF12710">
    <property type="entry name" value="HAD"/>
    <property type="match status" value="1"/>
</dbReference>